<keyword evidence="2" id="KW-1185">Reference proteome</keyword>
<sequence length="78" mass="8440">MEAGRGLDGLRELANITGGIWRATSVFMEVSPVAALHSSILGMRVNCADYTAPLAADVNRGRKSVVRLLRPQKALYIN</sequence>
<evidence type="ECO:0000313" key="2">
    <source>
        <dbReference type="Proteomes" id="UP001066276"/>
    </source>
</evidence>
<protein>
    <submittedName>
        <fullName evidence="1">Uncharacterized protein</fullName>
    </submittedName>
</protein>
<dbReference type="AlphaFoldDB" id="A0AAV7QVR7"/>
<dbReference type="EMBL" id="JANPWB010000010">
    <property type="protein sequence ID" value="KAJ1144636.1"/>
    <property type="molecule type" value="Genomic_DNA"/>
</dbReference>
<dbReference type="Proteomes" id="UP001066276">
    <property type="component" value="Chromosome 6"/>
</dbReference>
<evidence type="ECO:0000313" key="1">
    <source>
        <dbReference type="EMBL" id="KAJ1144636.1"/>
    </source>
</evidence>
<accession>A0AAV7QVR7</accession>
<proteinExistence type="predicted"/>
<name>A0AAV7QVR7_PLEWA</name>
<organism evidence="1 2">
    <name type="scientific">Pleurodeles waltl</name>
    <name type="common">Iberian ribbed newt</name>
    <dbReference type="NCBI Taxonomy" id="8319"/>
    <lineage>
        <taxon>Eukaryota</taxon>
        <taxon>Metazoa</taxon>
        <taxon>Chordata</taxon>
        <taxon>Craniata</taxon>
        <taxon>Vertebrata</taxon>
        <taxon>Euteleostomi</taxon>
        <taxon>Amphibia</taxon>
        <taxon>Batrachia</taxon>
        <taxon>Caudata</taxon>
        <taxon>Salamandroidea</taxon>
        <taxon>Salamandridae</taxon>
        <taxon>Pleurodelinae</taxon>
        <taxon>Pleurodeles</taxon>
    </lineage>
</organism>
<comment type="caution">
    <text evidence="1">The sequence shown here is derived from an EMBL/GenBank/DDBJ whole genome shotgun (WGS) entry which is preliminary data.</text>
</comment>
<gene>
    <name evidence="1" type="ORF">NDU88_010933</name>
</gene>
<reference evidence="1" key="1">
    <citation type="journal article" date="2022" name="bioRxiv">
        <title>Sequencing and chromosome-scale assembly of the giantPleurodeles waltlgenome.</title>
        <authorList>
            <person name="Brown T."/>
            <person name="Elewa A."/>
            <person name="Iarovenko S."/>
            <person name="Subramanian E."/>
            <person name="Araus A.J."/>
            <person name="Petzold A."/>
            <person name="Susuki M."/>
            <person name="Suzuki K.-i.T."/>
            <person name="Hayashi T."/>
            <person name="Toyoda A."/>
            <person name="Oliveira C."/>
            <person name="Osipova E."/>
            <person name="Leigh N.D."/>
            <person name="Simon A."/>
            <person name="Yun M.H."/>
        </authorList>
    </citation>
    <scope>NUCLEOTIDE SEQUENCE</scope>
    <source>
        <strain evidence="1">20211129_DDA</strain>
        <tissue evidence="1">Liver</tissue>
    </source>
</reference>